<accession>A0A250FP09</accession>
<sequence length="290" mass="33699">MERVFFSERQIKSDFRGYNYLCDLYNQSLQYHNQTILFDFSQIDFMEANLCALIGALFEKLESNGNTISLENIPHKLSNILRKNSFLVNYGYSELVDRYDTSLRYQRLNPKEDALFYDYIRQLFSKPEFPSLSDRLGREIVKNIFELYENARTHGRCNYIHVCGQFFPKDPKKPLHFTIVDRGVTIKENVSSFLETEISGREAIQWAMVSGNTTKREVGGLGLGVIFEFIKLNKGKIHIVSSDGYYEFSNGKVITKGLISPFGGTLINLSFNLNDKHYYWLKEESLDNIF</sequence>
<dbReference type="GeneID" id="84808189"/>
<dbReference type="GO" id="GO:0005524">
    <property type="term" value="F:ATP binding"/>
    <property type="evidence" value="ECO:0007669"/>
    <property type="project" value="UniProtKB-KW"/>
</dbReference>
<protein>
    <submittedName>
        <fullName evidence="1">ATP-binding protein</fullName>
    </submittedName>
</protein>
<dbReference type="Proteomes" id="UP000217250">
    <property type="component" value="Chromosome"/>
</dbReference>
<keyword evidence="1" id="KW-0067">ATP-binding</keyword>
<dbReference type="SUPFAM" id="SSF55874">
    <property type="entry name" value="ATPase domain of HSP90 chaperone/DNA topoisomerase II/histidine kinase"/>
    <property type="match status" value="1"/>
</dbReference>
<gene>
    <name evidence="1" type="ORF">CGC50_06405</name>
</gene>
<name>A0A250FP09_9FLAO</name>
<dbReference type="InterPro" id="IPR036890">
    <property type="entry name" value="HATPase_C_sf"/>
</dbReference>
<dbReference type="Gene3D" id="3.30.565.10">
    <property type="entry name" value="Histidine kinase-like ATPase, C-terminal domain"/>
    <property type="match status" value="1"/>
</dbReference>
<dbReference type="AlphaFoldDB" id="A0A250FP09"/>
<reference evidence="2" key="1">
    <citation type="submission" date="2017-06" db="EMBL/GenBank/DDBJ databases">
        <title>Capnocytophaga spp. assemblies.</title>
        <authorList>
            <person name="Gulvik C.A."/>
        </authorList>
    </citation>
    <scope>NUCLEOTIDE SEQUENCE [LARGE SCALE GENOMIC DNA]</scope>
    <source>
        <strain evidence="2">H1496</strain>
    </source>
</reference>
<dbReference type="KEGG" id="cgh:CGC50_06405"/>
<organism evidence="1 2">
    <name type="scientific">Capnocytophaga gingivalis</name>
    <dbReference type="NCBI Taxonomy" id="1017"/>
    <lineage>
        <taxon>Bacteria</taxon>
        <taxon>Pseudomonadati</taxon>
        <taxon>Bacteroidota</taxon>
        <taxon>Flavobacteriia</taxon>
        <taxon>Flavobacteriales</taxon>
        <taxon>Flavobacteriaceae</taxon>
        <taxon>Capnocytophaga</taxon>
    </lineage>
</organism>
<evidence type="ECO:0000313" key="2">
    <source>
        <dbReference type="Proteomes" id="UP000217250"/>
    </source>
</evidence>
<proteinExistence type="predicted"/>
<evidence type="ECO:0000313" key="1">
    <source>
        <dbReference type="EMBL" id="ATA86823.1"/>
    </source>
</evidence>
<keyword evidence="1" id="KW-0547">Nucleotide-binding</keyword>
<dbReference type="OrthoDB" id="2047848at2"/>
<dbReference type="EMBL" id="CP022386">
    <property type="protein sequence ID" value="ATA86823.1"/>
    <property type="molecule type" value="Genomic_DNA"/>
</dbReference>
<dbReference type="RefSeq" id="WP_095910150.1">
    <property type="nucleotide sequence ID" value="NZ_CP022386.1"/>
</dbReference>